<proteinExistence type="predicted"/>
<organism evidence="2">
    <name type="scientific">Ornithodoros rostratus</name>
    <name type="common">Soft tick</name>
    <dbReference type="NCBI Taxonomy" id="360320"/>
    <lineage>
        <taxon>Eukaryota</taxon>
        <taxon>Metazoa</taxon>
        <taxon>Ecdysozoa</taxon>
        <taxon>Arthropoda</taxon>
        <taxon>Chelicerata</taxon>
        <taxon>Arachnida</taxon>
        <taxon>Acari</taxon>
        <taxon>Parasitiformes</taxon>
        <taxon>Ixodida</taxon>
        <taxon>Ixodoidea</taxon>
        <taxon>Argasidae</taxon>
        <taxon>Ornithodorinae</taxon>
        <taxon>Ornithodoros</taxon>
    </lineage>
</organism>
<reference evidence="2" key="1">
    <citation type="journal article" date="2014" name="Ticks Tick Borne Dis.">
        <title>Molecular phylogeny of soft ticks (Ixodida: Argasidae) inferred from mitochondrial genome and nuclear rRNA sequences.</title>
        <authorList>
            <person name="Burger T.D."/>
            <person name="Shao R."/>
            <person name="Labruna M.B."/>
            <person name="Barker S.C."/>
        </authorList>
    </citation>
    <scope>NUCLEOTIDE SEQUENCE</scope>
</reference>
<dbReference type="EMBL" id="KC769592">
    <property type="protein sequence ID" value="AHF21668.1"/>
    <property type="molecule type" value="Genomic_DNA"/>
</dbReference>
<dbReference type="GeneID" id="18252142"/>
<evidence type="ECO:0000313" key="2">
    <source>
        <dbReference type="EMBL" id="AHF21668.1"/>
    </source>
</evidence>
<dbReference type="RefSeq" id="YP_009000454.1">
    <property type="nucleotide sequence ID" value="NC_023372.1"/>
</dbReference>
<geneLocation type="mitochondrion" evidence="2"/>
<gene>
    <name evidence="2" type="primary">ATP8</name>
</gene>
<keyword evidence="1" id="KW-0472">Membrane</keyword>
<protein>
    <submittedName>
        <fullName evidence="2">ATP synthase subunit 8</fullName>
    </submittedName>
</protein>
<keyword evidence="1" id="KW-1133">Transmembrane helix</keyword>
<feature type="transmembrane region" description="Helical" evidence="1">
    <location>
        <begin position="12"/>
        <end position="32"/>
    </location>
</feature>
<dbReference type="CTD" id="4509"/>
<keyword evidence="2" id="KW-0496">Mitochondrion</keyword>
<evidence type="ECO:0000256" key="1">
    <source>
        <dbReference type="SAM" id="Phobius"/>
    </source>
</evidence>
<keyword evidence="1" id="KW-0812">Transmembrane</keyword>
<sequence length="51" mass="6332">MPQLFPMNWNILFLIILLILTTTLIIMYFTFFQKVKKTQLSFNSFEKNWKW</sequence>
<dbReference type="AlphaFoldDB" id="W0FDI5"/>
<name>W0FDI5_ORNRO</name>
<accession>W0FDI5</accession>